<evidence type="ECO:0000256" key="2">
    <source>
        <dbReference type="ARBA" id="ARBA00022598"/>
    </source>
</evidence>
<dbReference type="SUPFAM" id="SSF56801">
    <property type="entry name" value="Acetyl-CoA synthetase-like"/>
    <property type="match status" value="1"/>
</dbReference>
<feature type="domain" description="AMP-dependent synthetase/ligase" evidence="5">
    <location>
        <begin position="40"/>
        <end position="415"/>
    </location>
</feature>
<dbReference type="InterPro" id="IPR020845">
    <property type="entry name" value="AMP-binding_CS"/>
</dbReference>
<organism evidence="7 8">
    <name type="scientific">Rhizoctonia solani</name>
    <dbReference type="NCBI Taxonomy" id="456999"/>
    <lineage>
        <taxon>Eukaryota</taxon>
        <taxon>Fungi</taxon>
        <taxon>Dikarya</taxon>
        <taxon>Basidiomycota</taxon>
        <taxon>Agaricomycotina</taxon>
        <taxon>Agaricomycetes</taxon>
        <taxon>Cantharellales</taxon>
        <taxon>Ceratobasidiaceae</taxon>
        <taxon>Rhizoctonia</taxon>
    </lineage>
</organism>
<dbReference type="GO" id="GO:0006631">
    <property type="term" value="P:fatty acid metabolic process"/>
    <property type="evidence" value="ECO:0007669"/>
    <property type="project" value="UniProtKB-KW"/>
</dbReference>
<comment type="caution">
    <text evidence="7">The sequence shown here is derived from an EMBL/GenBank/DDBJ whole genome shotgun (WGS) entry which is preliminary data.</text>
</comment>
<dbReference type="PROSITE" id="PS00455">
    <property type="entry name" value="AMP_BINDING"/>
    <property type="match status" value="1"/>
</dbReference>
<dbReference type="Gene3D" id="3.30.300.30">
    <property type="match status" value="1"/>
</dbReference>
<protein>
    <recommendedName>
        <fullName evidence="9">Acetyl-CoA synthetase-like protein</fullName>
    </recommendedName>
</protein>
<keyword evidence="4" id="KW-0443">Lipid metabolism</keyword>
<name>A0A8H3B6T6_9AGAM</name>
<proteinExistence type="inferred from homology"/>
<evidence type="ECO:0000259" key="5">
    <source>
        <dbReference type="Pfam" id="PF00501"/>
    </source>
</evidence>
<dbReference type="InterPro" id="IPR045851">
    <property type="entry name" value="AMP-bd_C_sf"/>
</dbReference>
<dbReference type="PANTHER" id="PTHR43859:SF4">
    <property type="entry name" value="BUTANOATE--COA LIGASE AAE1-RELATED"/>
    <property type="match status" value="1"/>
</dbReference>
<gene>
    <name evidence="7" type="ORF">RDB_LOCUS65943</name>
</gene>
<evidence type="ECO:0000256" key="3">
    <source>
        <dbReference type="ARBA" id="ARBA00022832"/>
    </source>
</evidence>
<dbReference type="PANTHER" id="PTHR43859">
    <property type="entry name" value="ACYL-ACTIVATING ENZYME"/>
    <property type="match status" value="1"/>
</dbReference>
<dbReference type="EMBL" id="CAJMWX010001038">
    <property type="protein sequence ID" value="CAE6449195.1"/>
    <property type="molecule type" value="Genomic_DNA"/>
</dbReference>
<evidence type="ECO:0000313" key="7">
    <source>
        <dbReference type="EMBL" id="CAE6449195.1"/>
    </source>
</evidence>
<feature type="domain" description="AMP-binding enzyme C-terminal" evidence="6">
    <location>
        <begin position="462"/>
        <end position="540"/>
    </location>
</feature>
<evidence type="ECO:0008006" key="9">
    <source>
        <dbReference type="Google" id="ProtNLM"/>
    </source>
</evidence>
<sequence>MFTPTPASVPPPNVALRLGHPNLPVNITPLNPVSFLLRAALIYPNKLALTAPDGPQPVAYSFSVWAQRVQNLAYALKRVHGIKPGDRVAVIAPNCPMIADAHFGVLAARAVITPINTRLTIPEVDYILEHSGAKLILVDYECVKFVQGKKIPYIVCNDTGRAGDPYEDYLAQGRKLSREEGWTGLEMELDENANASLCYTSGTTGRPKGVVSTFRGSYLAAIANAYEARITRDSSYLWILPMFHACGWTYPWANVFAFATQVTIRGVVNSIIWRHFTESGITHYCGAPTVQIGIINAPEARRLEHQVHAIIAGSAPTAHLIGELEKKNIHVTHVYGLTFQTYGPFTRNHPQPEWARITLDERAKFMARQGQAFATADEARVVYTDSGEHLRDVPADGKTVGEIVVRGNIVMKEYFRDPEATKKAFQGGHFWSGDLAVRHPDGTIAITDRSKDIIIRHWRRELSTHPDVLEVAVIARLHPKWGERAMAYVILHGHKAGKWKGKHAEFEADLKEHAKKRLPGFACPEWVEVVPELPKTSTGKIQKNVLRGRASKL</sequence>
<evidence type="ECO:0000259" key="6">
    <source>
        <dbReference type="Pfam" id="PF13193"/>
    </source>
</evidence>
<evidence type="ECO:0000313" key="8">
    <source>
        <dbReference type="Proteomes" id="UP000663888"/>
    </source>
</evidence>
<comment type="similarity">
    <text evidence="1">Belongs to the ATP-dependent AMP-binding enzyme family.</text>
</comment>
<dbReference type="InterPro" id="IPR000873">
    <property type="entry name" value="AMP-dep_synth/lig_dom"/>
</dbReference>
<keyword evidence="3" id="KW-0276">Fatty acid metabolism</keyword>
<dbReference type="Proteomes" id="UP000663888">
    <property type="component" value="Unassembled WGS sequence"/>
</dbReference>
<dbReference type="Pfam" id="PF00501">
    <property type="entry name" value="AMP-binding"/>
    <property type="match status" value="1"/>
</dbReference>
<evidence type="ECO:0000256" key="1">
    <source>
        <dbReference type="ARBA" id="ARBA00006432"/>
    </source>
</evidence>
<dbReference type="InterPro" id="IPR042099">
    <property type="entry name" value="ANL_N_sf"/>
</dbReference>
<dbReference type="Gene3D" id="3.40.50.12780">
    <property type="entry name" value="N-terminal domain of ligase-like"/>
    <property type="match status" value="1"/>
</dbReference>
<dbReference type="AlphaFoldDB" id="A0A8H3B6T6"/>
<evidence type="ECO:0000256" key="4">
    <source>
        <dbReference type="ARBA" id="ARBA00023098"/>
    </source>
</evidence>
<dbReference type="Pfam" id="PF13193">
    <property type="entry name" value="AMP-binding_C"/>
    <property type="match status" value="1"/>
</dbReference>
<dbReference type="GO" id="GO:0016874">
    <property type="term" value="F:ligase activity"/>
    <property type="evidence" value="ECO:0007669"/>
    <property type="project" value="UniProtKB-KW"/>
</dbReference>
<reference evidence="7" key="1">
    <citation type="submission" date="2021-01" db="EMBL/GenBank/DDBJ databases">
        <authorList>
            <person name="Kaushik A."/>
        </authorList>
    </citation>
    <scope>NUCLEOTIDE SEQUENCE</scope>
    <source>
        <strain evidence="7">AG4-R118</strain>
    </source>
</reference>
<keyword evidence="2" id="KW-0436">Ligase</keyword>
<accession>A0A8H3B6T6</accession>
<dbReference type="InterPro" id="IPR025110">
    <property type="entry name" value="AMP-bd_C"/>
</dbReference>